<organism evidence="2 3">
    <name type="scientific">Kribbella steppae</name>
    <dbReference type="NCBI Taxonomy" id="2512223"/>
    <lineage>
        <taxon>Bacteria</taxon>
        <taxon>Bacillati</taxon>
        <taxon>Actinomycetota</taxon>
        <taxon>Actinomycetes</taxon>
        <taxon>Propionibacteriales</taxon>
        <taxon>Kribbellaceae</taxon>
        <taxon>Kribbella</taxon>
    </lineage>
</organism>
<protein>
    <recommendedName>
        <fullName evidence="4">ANTAR domain-containing protein</fullName>
    </recommendedName>
</protein>
<feature type="region of interest" description="Disordered" evidence="1">
    <location>
        <begin position="1"/>
        <end position="23"/>
    </location>
</feature>
<gene>
    <name evidence="2" type="ORF">EV652_103416</name>
</gene>
<reference evidence="2 3" key="1">
    <citation type="journal article" date="2015" name="Stand. Genomic Sci.">
        <title>Genomic Encyclopedia of Bacterial and Archaeal Type Strains, Phase III: the genomes of soil and plant-associated and newly described type strains.</title>
        <authorList>
            <person name="Whitman W.B."/>
            <person name="Woyke T."/>
            <person name="Klenk H.P."/>
            <person name="Zhou Y."/>
            <person name="Lilburn T.G."/>
            <person name="Beck B.J."/>
            <person name="De Vos P."/>
            <person name="Vandamme P."/>
            <person name="Eisen J.A."/>
            <person name="Garrity G."/>
            <person name="Hugenholtz P."/>
            <person name="Kyrpides N.C."/>
        </authorList>
    </citation>
    <scope>NUCLEOTIDE SEQUENCE [LARGE SCALE GENOMIC DNA]</scope>
    <source>
        <strain evidence="2 3">VKM Ac-2572</strain>
    </source>
</reference>
<evidence type="ECO:0000313" key="3">
    <source>
        <dbReference type="Proteomes" id="UP000294508"/>
    </source>
</evidence>
<dbReference type="Proteomes" id="UP000294508">
    <property type="component" value="Unassembled WGS sequence"/>
</dbReference>
<evidence type="ECO:0000313" key="2">
    <source>
        <dbReference type="EMBL" id="TCO33415.1"/>
    </source>
</evidence>
<comment type="caution">
    <text evidence="2">The sequence shown here is derived from an EMBL/GenBank/DDBJ whole genome shotgun (WGS) entry which is preliminary data.</text>
</comment>
<dbReference type="AlphaFoldDB" id="A0A4R2HTT1"/>
<dbReference type="EMBL" id="SLWN01000003">
    <property type="protein sequence ID" value="TCO33415.1"/>
    <property type="molecule type" value="Genomic_DNA"/>
</dbReference>
<name>A0A4R2HTT1_9ACTN</name>
<evidence type="ECO:0008006" key="4">
    <source>
        <dbReference type="Google" id="ProtNLM"/>
    </source>
</evidence>
<proteinExistence type="predicted"/>
<evidence type="ECO:0000256" key="1">
    <source>
        <dbReference type="SAM" id="MobiDB-lite"/>
    </source>
</evidence>
<keyword evidence="3" id="KW-1185">Reference proteome</keyword>
<sequence>MTVDDHGGSDRQPDDELDHPLVDSRETAALREQATEVLARYHQIELAEAAMLLFVLAEYRDCSVDALAVEVLRKAAARRATPDEPAS</sequence>
<accession>A0A4R2HTT1</accession>